<sequence length="140" mass="15583">MLIPDSLVRSPSPSSPTLNRYSPPALTSRPYHPTRQHHQHASTPPTHRRNSASPYFRTKSAATTSQQTRVFTPMDHFAFQPPSRLATPLSTMTQCSNSQFVEVNVHSRRPVAAEGLDSTNHRSVNVVDEVKRRPSIGSSK</sequence>
<evidence type="ECO:0000313" key="3">
    <source>
        <dbReference type="Proteomes" id="UP001147733"/>
    </source>
</evidence>
<protein>
    <submittedName>
        <fullName evidence="2">Uncharacterized protein</fullName>
    </submittedName>
</protein>
<feature type="compositionally biased region" description="Basic residues" evidence="1">
    <location>
        <begin position="32"/>
        <end position="50"/>
    </location>
</feature>
<comment type="caution">
    <text evidence="2">The sequence shown here is derived from an EMBL/GenBank/DDBJ whole genome shotgun (WGS) entry which is preliminary data.</text>
</comment>
<evidence type="ECO:0000256" key="1">
    <source>
        <dbReference type="SAM" id="MobiDB-lite"/>
    </source>
</evidence>
<feature type="region of interest" description="Disordered" evidence="1">
    <location>
        <begin position="1"/>
        <end position="66"/>
    </location>
</feature>
<proteinExistence type="predicted"/>
<feature type="compositionally biased region" description="Polar residues" evidence="1">
    <location>
        <begin position="9"/>
        <end position="20"/>
    </location>
</feature>
<dbReference type="AlphaFoldDB" id="A0A9W9TT70"/>
<dbReference type="Proteomes" id="UP001147733">
    <property type="component" value="Unassembled WGS sequence"/>
</dbReference>
<reference evidence="2" key="1">
    <citation type="submission" date="2022-11" db="EMBL/GenBank/DDBJ databases">
        <authorList>
            <person name="Petersen C."/>
        </authorList>
    </citation>
    <scope>NUCLEOTIDE SEQUENCE</scope>
    <source>
        <strain evidence="2">IBT 23319</strain>
    </source>
</reference>
<gene>
    <name evidence="2" type="ORF">N7469_002047</name>
</gene>
<organism evidence="2 3">
    <name type="scientific">Penicillium citrinum</name>
    <dbReference type="NCBI Taxonomy" id="5077"/>
    <lineage>
        <taxon>Eukaryota</taxon>
        <taxon>Fungi</taxon>
        <taxon>Dikarya</taxon>
        <taxon>Ascomycota</taxon>
        <taxon>Pezizomycotina</taxon>
        <taxon>Eurotiomycetes</taxon>
        <taxon>Eurotiomycetidae</taxon>
        <taxon>Eurotiales</taxon>
        <taxon>Aspergillaceae</taxon>
        <taxon>Penicillium</taxon>
    </lineage>
</organism>
<dbReference type="RefSeq" id="XP_056503461.1">
    <property type="nucleotide sequence ID" value="XM_056640967.1"/>
</dbReference>
<accession>A0A9W9TT70</accession>
<name>A0A9W9TT70_PENCI</name>
<dbReference type="EMBL" id="JAPQKT010000002">
    <property type="protein sequence ID" value="KAJ5240456.1"/>
    <property type="molecule type" value="Genomic_DNA"/>
</dbReference>
<reference evidence="2" key="2">
    <citation type="journal article" date="2023" name="IMA Fungus">
        <title>Comparative genomic study of the Penicillium genus elucidates a diverse pangenome and 15 lateral gene transfer events.</title>
        <authorList>
            <person name="Petersen C."/>
            <person name="Sorensen T."/>
            <person name="Nielsen M.R."/>
            <person name="Sondergaard T.E."/>
            <person name="Sorensen J.L."/>
            <person name="Fitzpatrick D.A."/>
            <person name="Frisvad J.C."/>
            <person name="Nielsen K.L."/>
        </authorList>
    </citation>
    <scope>NUCLEOTIDE SEQUENCE</scope>
    <source>
        <strain evidence="2">IBT 23319</strain>
    </source>
</reference>
<dbReference type="GeneID" id="81380134"/>
<evidence type="ECO:0000313" key="2">
    <source>
        <dbReference type="EMBL" id="KAJ5240456.1"/>
    </source>
</evidence>
<keyword evidence="3" id="KW-1185">Reference proteome</keyword>